<sequence>MQQRYGIPAEDAYGDELRARIANGWRVLDRLQDISRRVHGSDASDGCKSVSNRGIRRICPSRKLEVSRQTERLVLERRLAFIESLPVQCAQDYKLMFMLLSSAFRTSISNVGEHHKPWVFDWGSGIDGQRLFRKGSSWLAWFVLAEGSDLFWKQWWTLSHDSPEQKHYIRDRAIQVWTETPQKLADDQREHARSLQEAINNRANVAADFVSVNPIPYFTRYAECRLSRWKSGILPVEETMSHVPFHIEFRCPDEMVQQYQLLLEKGAARTSANSARA</sequence>
<proteinExistence type="predicted"/>
<organism evidence="1 2">
    <name type="scientific">Boeremia exigua</name>
    <dbReference type="NCBI Taxonomy" id="749465"/>
    <lineage>
        <taxon>Eukaryota</taxon>
        <taxon>Fungi</taxon>
        <taxon>Dikarya</taxon>
        <taxon>Ascomycota</taxon>
        <taxon>Pezizomycotina</taxon>
        <taxon>Dothideomycetes</taxon>
        <taxon>Pleosporomycetidae</taxon>
        <taxon>Pleosporales</taxon>
        <taxon>Pleosporineae</taxon>
        <taxon>Didymellaceae</taxon>
        <taxon>Boeremia</taxon>
    </lineage>
</organism>
<evidence type="ECO:0000313" key="2">
    <source>
        <dbReference type="Proteomes" id="UP001153331"/>
    </source>
</evidence>
<keyword evidence="2" id="KW-1185">Reference proteome</keyword>
<dbReference type="EMBL" id="JAPHNI010000784">
    <property type="protein sequence ID" value="KAJ8108213.1"/>
    <property type="molecule type" value="Genomic_DNA"/>
</dbReference>
<protein>
    <submittedName>
        <fullName evidence="1">Uncharacterized protein</fullName>
    </submittedName>
</protein>
<comment type="caution">
    <text evidence="1">The sequence shown here is derived from an EMBL/GenBank/DDBJ whole genome shotgun (WGS) entry which is preliminary data.</text>
</comment>
<evidence type="ECO:0000313" key="1">
    <source>
        <dbReference type="EMBL" id="KAJ8108213.1"/>
    </source>
</evidence>
<dbReference type="Proteomes" id="UP001153331">
    <property type="component" value="Unassembled WGS sequence"/>
</dbReference>
<gene>
    <name evidence="1" type="ORF">OPT61_g8334</name>
</gene>
<accession>A0ACC2HZU0</accession>
<reference evidence="1" key="1">
    <citation type="submission" date="2022-11" db="EMBL/GenBank/DDBJ databases">
        <title>Genome Sequence of Boeremia exigua.</title>
        <authorList>
            <person name="Buettner E."/>
        </authorList>
    </citation>
    <scope>NUCLEOTIDE SEQUENCE</scope>
    <source>
        <strain evidence="1">CU02</strain>
    </source>
</reference>
<name>A0ACC2HZU0_9PLEO</name>